<evidence type="ECO:0008006" key="10">
    <source>
        <dbReference type="Google" id="ProtNLM"/>
    </source>
</evidence>
<keyword evidence="4 7" id="KW-1133">Transmembrane helix</keyword>
<accession>A0A9N9W464</accession>
<feature type="transmembrane region" description="Helical" evidence="7">
    <location>
        <begin position="188"/>
        <end position="212"/>
    </location>
</feature>
<evidence type="ECO:0000313" key="8">
    <source>
        <dbReference type="EMBL" id="CAH0042906.1"/>
    </source>
</evidence>
<dbReference type="EMBL" id="CABFNQ020000768">
    <property type="protein sequence ID" value="CAH0042906.1"/>
    <property type="molecule type" value="Genomic_DNA"/>
</dbReference>
<sequence length="505" mass="54733">MDKNNLPEARHQEIAEVDAGIPTLTDHGVVSGPLRHLSPEENKRVLRRIDLVLMPIMFISYGLQYMDKAILGAASQFGVVEEVGLYDIVMANGKPQIDLTKFSLATLIFYWGFAAGAFPASFLSSRFPIGTFCGASVFIWGLVTMAAALVHSYSGMMALRFFLGFIEAAIPAAFSLIIAMWYKPDEQPLRFAIWVSASVIGGVLGTVLLWGVGHINGSLSPWKYQFTVLGAIISAWGIFLAIAMPRYPASAYFLSGKDRTLAVDRIRACKTAAKDEGFKLHQVKEAFQDPKTWAYIFVTLSCQLANGAVPGFGPIIISSFGFGPLQSVLIAGSLGGTLFLSMVAVGHKCNVAFATCLLIIIGCAIVWKASWKSLGVPLFGFLLVGFFATPYVMILSLVTANTAGQTKKVVVTGLVWFAYCVSNGVAPLLVRSTEQAQHYPSLFIPILSLLSAGLLVLVALRWYLDACNKKREADALSNGGSTQSPDETASLDLTDKENPNFRYHL</sequence>
<dbReference type="AlphaFoldDB" id="A0A9N9W464"/>
<feature type="transmembrane region" description="Helical" evidence="7">
    <location>
        <begin position="376"/>
        <end position="397"/>
    </location>
</feature>
<evidence type="ECO:0000256" key="6">
    <source>
        <dbReference type="SAM" id="MobiDB-lite"/>
    </source>
</evidence>
<keyword evidence="9" id="KW-1185">Reference proteome</keyword>
<feature type="compositionally biased region" description="Polar residues" evidence="6">
    <location>
        <begin position="478"/>
        <end position="487"/>
    </location>
</feature>
<evidence type="ECO:0000256" key="4">
    <source>
        <dbReference type="ARBA" id="ARBA00022989"/>
    </source>
</evidence>
<dbReference type="PANTHER" id="PTHR43791">
    <property type="entry name" value="PERMEASE-RELATED"/>
    <property type="match status" value="1"/>
</dbReference>
<name>A0A9N9W464_9HYPO</name>
<dbReference type="Proteomes" id="UP000696573">
    <property type="component" value="Unassembled WGS sequence"/>
</dbReference>
<protein>
    <recommendedName>
        <fullName evidence="10">Major facilitator superfamily (MFS) profile domain-containing protein</fullName>
    </recommendedName>
</protein>
<gene>
    <name evidence="8" type="ORF">CRHIZ90672A_00004872</name>
</gene>
<dbReference type="Pfam" id="PF07690">
    <property type="entry name" value="MFS_1"/>
    <property type="match status" value="1"/>
</dbReference>
<feature type="transmembrane region" description="Helical" evidence="7">
    <location>
        <begin position="315"/>
        <end position="339"/>
    </location>
</feature>
<feature type="transmembrane region" description="Helical" evidence="7">
    <location>
        <begin position="162"/>
        <end position="182"/>
    </location>
</feature>
<evidence type="ECO:0000313" key="9">
    <source>
        <dbReference type="Proteomes" id="UP000696573"/>
    </source>
</evidence>
<feature type="transmembrane region" description="Helical" evidence="7">
    <location>
        <begin position="409"/>
        <end position="430"/>
    </location>
</feature>
<dbReference type="SUPFAM" id="SSF103473">
    <property type="entry name" value="MFS general substrate transporter"/>
    <property type="match status" value="1"/>
</dbReference>
<proteinExistence type="predicted"/>
<dbReference type="InterPro" id="IPR011701">
    <property type="entry name" value="MFS"/>
</dbReference>
<comment type="subcellular location">
    <subcellularLocation>
        <location evidence="1">Membrane</location>
        <topology evidence="1">Multi-pass membrane protein</topology>
    </subcellularLocation>
</comment>
<organism evidence="8 9">
    <name type="scientific">Clonostachys rhizophaga</name>
    <dbReference type="NCBI Taxonomy" id="160324"/>
    <lineage>
        <taxon>Eukaryota</taxon>
        <taxon>Fungi</taxon>
        <taxon>Dikarya</taxon>
        <taxon>Ascomycota</taxon>
        <taxon>Pezizomycotina</taxon>
        <taxon>Sordariomycetes</taxon>
        <taxon>Hypocreomycetidae</taxon>
        <taxon>Hypocreales</taxon>
        <taxon>Bionectriaceae</taxon>
        <taxon>Clonostachys</taxon>
    </lineage>
</organism>
<keyword evidence="2" id="KW-0813">Transport</keyword>
<comment type="caution">
    <text evidence="8">The sequence shown here is derived from an EMBL/GenBank/DDBJ whole genome shotgun (WGS) entry which is preliminary data.</text>
</comment>
<dbReference type="OrthoDB" id="1932925at2759"/>
<keyword evidence="3 7" id="KW-0812">Transmembrane</keyword>
<evidence type="ECO:0000256" key="5">
    <source>
        <dbReference type="ARBA" id="ARBA00023136"/>
    </source>
</evidence>
<reference evidence="8" key="1">
    <citation type="submission" date="2021-10" db="EMBL/GenBank/DDBJ databases">
        <authorList>
            <person name="Piombo E."/>
        </authorList>
    </citation>
    <scope>NUCLEOTIDE SEQUENCE</scope>
</reference>
<dbReference type="PANTHER" id="PTHR43791:SF55">
    <property type="entry name" value="TRANSPORTER, PUTATIVE (AFU_ORTHOLOGUE AFUA_6G01820)-RELATED"/>
    <property type="match status" value="1"/>
</dbReference>
<evidence type="ECO:0000256" key="7">
    <source>
        <dbReference type="SAM" id="Phobius"/>
    </source>
</evidence>
<feature type="transmembrane region" description="Helical" evidence="7">
    <location>
        <begin position="102"/>
        <end position="123"/>
    </location>
</feature>
<feature type="transmembrane region" description="Helical" evidence="7">
    <location>
        <begin position="129"/>
        <end position="150"/>
    </location>
</feature>
<feature type="region of interest" description="Disordered" evidence="6">
    <location>
        <begin position="474"/>
        <end position="505"/>
    </location>
</feature>
<feature type="transmembrane region" description="Helical" evidence="7">
    <location>
        <begin position="351"/>
        <end position="370"/>
    </location>
</feature>
<dbReference type="GO" id="GO:0022857">
    <property type="term" value="F:transmembrane transporter activity"/>
    <property type="evidence" value="ECO:0007669"/>
    <property type="project" value="InterPro"/>
</dbReference>
<keyword evidence="5 7" id="KW-0472">Membrane</keyword>
<dbReference type="InterPro" id="IPR036259">
    <property type="entry name" value="MFS_trans_sf"/>
</dbReference>
<evidence type="ECO:0000256" key="1">
    <source>
        <dbReference type="ARBA" id="ARBA00004141"/>
    </source>
</evidence>
<feature type="transmembrane region" description="Helical" evidence="7">
    <location>
        <begin position="442"/>
        <end position="464"/>
    </location>
</feature>
<evidence type="ECO:0000256" key="2">
    <source>
        <dbReference type="ARBA" id="ARBA00022448"/>
    </source>
</evidence>
<feature type="transmembrane region" description="Helical" evidence="7">
    <location>
        <begin position="224"/>
        <end position="244"/>
    </location>
</feature>
<evidence type="ECO:0000256" key="3">
    <source>
        <dbReference type="ARBA" id="ARBA00022692"/>
    </source>
</evidence>
<dbReference type="Gene3D" id="1.20.1250.20">
    <property type="entry name" value="MFS general substrate transporter like domains"/>
    <property type="match status" value="1"/>
</dbReference>
<dbReference type="GO" id="GO:0016020">
    <property type="term" value="C:membrane"/>
    <property type="evidence" value="ECO:0007669"/>
    <property type="project" value="UniProtKB-SubCell"/>
</dbReference>